<dbReference type="Gene3D" id="1.10.287.1490">
    <property type="match status" value="1"/>
</dbReference>
<evidence type="ECO:0000313" key="2">
    <source>
        <dbReference type="EMBL" id="GAU43837.1"/>
    </source>
</evidence>
<evidence type="ECO:0000256" key="1">
    <source>
        <dbReference type="SAM" id="Coils"/>
    </source>
</evidence>
<reference evidence="3" key="1">
    <citation type="journal article" date="2017" name="Front. Plant Sci.">
        <title>Climate Clever Clovers: New Paradigm to Reduce the Environmental Footprint of Ruminants by Breeding Low Methanogenic Forages Utilizing Haplotype Variation.</title>
        <authorList>
            <person name="Kaur P."/>
            <person name="Appels R."/>
            <person name="Bayer P.E."/>
            <person name="Keeble-Gagnere G."/>
            <person name="Wang J."/>
            <person name="Hirakawa H."/>
            <person name="Shirasawa K."/>
            <person name="Vercoe P."/>
            <person name="Stefanova K."/>
            <person name="Durmic Z."/>
            <person name="Nichols P."/>
            <person name="Revell C."/>
            <person name="Isobe S.N."/>
            <person name="Edwards D."/>
            <person name="Erskine W."/>
        </authorList>
    </citation>
    <scope>NUCLEOTIDE SEQUENCE [LARGE SCALE GENOMIC DNA]</scope>
    <source>
        <strain evidence="3">cv. Daliak</strain>
    </source>
</reference>
<dbReference type="EMBL" id="DF973997">
    <property type="protein sequence ID" value="GAU43837.1"/>
    <property type="molecule type" value="Genomic_DNA"/>
</dbReference>
<gene>
    <name evidence="2" type="ORF">TSUD_371160</name>
</gene>
<keyword evidence="3" id="KW-1185">Reference proteome</keyword>
<sequence length="242" mass="27116">MQGSAGEPHRAPSLTLASSRLATNMQKACSVLATVRFKRFADSSSLSKLEDLRKVAMDRHIQGAMLSYFLSARQELEAIDARNKMKAADESLGSLEKEYAACRAKLEREIKDMKANKEEEVKKAMEAKENNWAKERKTHVDELTTLREKAKTLEEQLASVTKERDEAISQRGELTKEVDALSAKVGSLELDLGTQYDDGFRYAVEQMKVIFPEVEPAKLDELDALNQIVDGKLVPYTLPGYT</sequence>
<accession>A0A2Z6PHA1</accession>
<keyword evidence="1" id="KW-0175">Coiled coil</keyword>
<name>A0A2Z6PHA1_TRISU</name>
<protein>
    <submittedName>
        <fullName evidence="2">Uncharacterized protein</fullName>
    </submittedName>
</protein>
<organism evidence="2 3">
    <name type="scientific">Trifolium subterraneum</name>
    <name type="common">Subterranean clover</name>
    <dbReference type="NCBI Taxonomy" id="3900"/>
    <lineage>
        <taxon>Eukaryota</taxon>
        <taxon>Viridiplantae</taxon>
        <taxon>Streptophyta</taxon>
        <taxon>Embryophyta</taxon>
        <taxon>Tracheophyta</taxon>
        <taxon>Spermatophyta</taxon>
        <taxon>Magnoliopsida</taxon>
        <taxon>eudicotyledons</taxon>
        <taxon>Gunneridae</taxon>
        <taxon>Pentapetalae</taxon>
        <taxon>rosids</taxon>
        <taxon>fabids</taxon>
        <taxon>Fabales</taxon>
        <taxon>Fabaceae</taxon>
        <taxon>Papilionoideae</taxon>
        <taxon>50 kb inversion clade</taxon>
        <taxon>NPAAA clade</taxon>
        <taxon>Hologalegina</taxon>
        <taxon>IRL clade</taxon>
        <taxon>Trifolieae</taxon>
        <taxon>Trifolium</taxon>
    </lineage>
</organism>
<feature type="coiled-coil region" evidence="1">
    <location>
        <begin position="78"/>
        <end position="184"/>
    </location>
</feature>
<proteinExistence type="predicted"/>
<dbReference type="AlphaFoldDB" id="A0A2Z6PHA1"/>
<dbReference type="Proteomes" id="UP000242715">
    <property type="component" value="Unassembled WGS sequence"/>
</dbReference>
<evidence type="ECO:0000313" key="3">
    <source>
        <dbReference type="Proteomes" id="UP000242715"/>
    </source>
</evidence>